<gene>
    <name evidence="6" type="ORF">FHY64_19430</name>
</gene>
<evidence type="ECO:0000313" key="7">
    <source>
        <dbReference type="Proteomes" id="UP000314011"/>
    </source>
</evidence>
<dbReference type="SUPFAM" id="SSF46689">
    <property type="entry name" value="Homeodomain-like"/>
    <property type="match status" value="1"/>
</dbReference>
<reference evidence="6 7" key="1">
    <citation type="submission" date="2019-06" db="EMBL/GenBank/DDBJ databases">
        <title>Genome of new Rhodobacteraceae sp. SM1903.</title>
        <authorList>
            <person name="Ren X."/>
        </authorList>
    </citation>
    <scope>NUCLEOTIDE SEQUENCE [LARGE SCALE GENOMIC DNA]</scope>
    <source>
        <strain evidence="6 7">SM1903</strain>
    </source>
</reference>
<dbReference type="InterPro" id="IPR036271">
    <property type="entry name" value="Tet_transcr_reg_TetR-rel_C_sf"/>
</dbReference>
<dbReference type="AlphaFoldDB" id="A0A5C5G7U1"/>
<dbReference type="EMBL" id="VFFF01000004">
    <property type="protein sequence ID" value="TNY30746.1"/>
    <property type="molecule type" value="Genomic_DNA"/>
</dbReference>
<dbReference type="RefSeq" id="WP_140197541.1">
    <property type="nucleotide sequence ID" value="NZ_CP065915.1"/>
</dbReference>
<sequence>MTGKVRLLREAALPRPKSVSDDSVLDAANALLADGGLSSFTLADVARQVGLSRAALIQRFGDRDRLVLRMAEREVAATRAYIGSLPVEPGRDGLWRFLETIVTSMGDGDGFSLRVAIAALEARDPALRALADERYRIVQDAIAARLTGPDAAQTAILLHAVIAGATMQWVANRAGRLDRYTIDRLRPVFDCLVAED</sequence>
<dbReference type="InterPro" id="IPR009057">
    <property type="entry name" value="Homeodomain-like_sf"/>
</dbReference>
<feature type="domain" description="HTH tetR-type" evidence="5">
    <location>
        <begin position="18"/>
        <end position="78"/>
    </location>
</feature>
<dbReference type="SUPFAM" id="SSF48498">
    <property type="entry name" value="Tetracyclin repressor-like, C-terminal domain"/>
    <property type="match status" value="1"/>
</dbReference>
<dbReference type="PRINTS" id="PR00455">
    <property type="entry name" value="HTHTETR"/>
</dbReference>
<dbReference type="InterPro" id="IPR041583">
    <property type="entry name" value="TetR_C_31"/>
</dbReference>
<name>A0A5C5G7U1_9RHOB</name>
<dbReference type="Proteomes" id="UP000314011">
    <property type="component" value="Unassembled WGS sequence"/>
</dbReference>
<organism evidence="6 7">
    <name type="scientific">Pelagovum pacificum</name>
    <dbReference type="NCBI Taxonomy" id="2588711"/>
    <lineage>
        <taxon>Bacteria</taxon>
        <taxon>Pseudomonadati</taxon>
        <taxon>Pseudomonadota</taxon>
        <taxon>Alphaproteobacteria</taxon>
        <taxon>Rhodobacterales</taxon>
        <taxon>Paracoccaceae</taxon>
        <taxon>Pelagovum</taxon>
    </lineage>
</organism>
<dbReference type="OrthoDB" id="6973663at2"/>
<comment type="caution">
    <text evidence="6">The sequence shown here is derived from an EMBL/GenBank/DDBJ whole genome shotgun (WGS) entry which is preliminary data.</text>
</comment>
<dbReference type="PANTHER" id="PTHR47506:SF6">
    <property type="entry name" value="HTH-TYPE TRANSCRIPTIONAL REPRESSOR NEMR"/>
    <property type="match status" value="1"/>
</dbReference>
<dbReference type="PANTHER" id="PTHR47506">
    <property type="entry name" value="TRANSCRIPTIONAL REGULATORY PROTEIN"/>
    <property type="match status" value="1"/>
</dbReference>
<keyword evidence="7" id="KW-1185">Reference proteome</keyword>
<dbReference type="InterPro" id="IPR001647">
    <property type="entry name" value="HTH_TetR"/>
</dbReference>
<accession>A0A5C5G7U1</accession>
<proteinExistence type="predicted"/>
<evidence type="ECO:0000256" key="1">
    <source>
        <dbReference type="ARBA" id="ARBA00023015"/>
    </source>
</evidence>
<keyword evidence="2 4" id="KW-0238">DNA-binding</keyword>
<dbReference type="GO" id="GO:0003677">
    <property type="term" value="F:DNA binding"/>
    <property type="evidence" value="ECO:0007669"/>
    <property type="project" value="UniProtKB-UniRule"/>
</dbReference>
<protein>
    <submittedName>
        <fullName evidence="6">TetR/AcrR family transcriptional regulator</fullName>
    </submittedName>
</protein>
<dbReference type="Gene3D" id="1.10.357.10">
    <property type="entry name" value="Tetracycline Repressor, domain 2"/>
    <property type="match status" value="1"/>
</dbReference>
<evidence type="ECO:0000256" key="3">
    <source>
        <dbReference type="ARBA" id="ARBA00023163"/>
    </source>
</evidence>
<keyword evidence="1" id="KW-0805">Transcription regulation</keyword>
<evidence type="ECO:0000256" key="4">
    <source>
        <dbReference type="PROSITE-ProRule" id="PRU00335"/>
    </source>
</evidence>
<evidence type="ECO:0000313" key="6">
    <source>
        <dbReference type="EMBL" id="TNY30746.1"/>
    </source>
</evidence>
<evidence type="ECO:0000256" key="2">
    <source>
        <dbReference type="ARBA" id="ARBA00023125"/>
    </source>
</evidence>
<dbReference type="PROSITE" id="PS50977">
    <property type="entry name" value="HTH_TETR_2"/>
    <property type="match status" value="1"/>
</dbReference>
<dbReference type="Pfam" id="PF00440">
    <property type="entry name" value="TetR_N"/>
    <property type="match status" value="1"/>
</dbReference>
<feature type="DNA-binding region" description="H-T-H motif" evidence="4">
    <location>
        <begin position="41"/>
        <end position="60"/>
    </location>
</feature>
<dbReference type="Pfam" id="PF17940">
    <property type="entry name" value="TetR_C_31"/>
    <property type="match status" value="1"/>
</dbReference>
<keyword evidence="3" id="KW-0804">Transcription</keyword>
<evidence type="ECO:0000259" key="5">
    <source>
        <dbReference type="PROSITE" id="PS50977"/>
    </source>
</evidence>